<dbReference type="EMBL" id="BMAV01013626">
    <property type="protein sequence ID" value="GFY61409.1"/>
    <property type="molecule type" value="Genomic_DNA"/>
</dbReference>
<dbReference type="AlphaFoldDB" id="A0A8X6XZ70"/>
<evidence type="ECO:0000256" key="1">
    <source>
        <dbReference type="SAM" id="MobiDB-lite"/>
    </source>
</evidence>
<evidence type="ECO:0000313" key="3">
    <source>
        <dbReference type="Proteomes" id="UP000886998"/>
    </source>
</evidence>
<accession>A0A8X6XZ70</accession>
<feature type="compositionally biased region" description="Basic residues" evidence="1">
    <location>
        <begin position="98"/>
        <end position="107"/>
    </location>
</feature>
<comment type="caution">
    <text evidence="2">The sequence shown here is derived from an EMBL/GenBank/DDBJ whole genome shotgun (WGS) entry which is preliminary data.</text>
</comment>
<organism evidence="2 3">
    <name type="scientific">Trichonephila inaurata madagascariensis</name>
    <dbReference type="NCBI Taxonomy" id="2747483"/>
    <lineage>
        <taxon>Eukaryota</taxon>
        <taxon>Metazoa</taxon>
        <taxon>Ecdysozoa</taxon>
        <taxon>Arthropoda</taxon>
        <taxon>Chelicerata</taxon>
        <taxon>Arachnida</taxon>
        <taxon>Araneae</taxon>
        <taxon>Araneomorphae</taxon>
        <taxon>Entelegynae</taxon>
        <taxon>Araneoidea</taxon>
        <taxon>Nephilidae</taxon>
        <taxon>Trichonephila</taxon>
        <taxon>Trichonephila inaurata</taxon>
    </lineage>
</organism>
<feature type="region of interest" description="Disordered" evidence="1">
    <location>
        <begin position="90"/>
        <end position="130"/>
    </location>
</feature>
<keyword evidence="3" id="KW-1185">Reference proteome</keyword>
<evidence type="ECO:0000313" key="2">
    <source>
        <dbReference type="EMBL" id="GFY61409.1"/>
    </source>
</evidence>
<sequence>MTSRPTVPQDEEYDVKKRHCVPIGRRTKNKLPFSLFSFVADVVPTHSVPLTNYISSSLFSTKLHEVQPWQDPTTVIIPLPCLNRTTHQIRKSREEAHKRKRHNTHSHSLKEGLQTSTATRETKKSCSGHY</sequence>
<name>A0A8X6XZ70_9ARAC</name>
<reference evidence="2" key="1">
    <citation type="submission" date="2020-08" db="EMBL/GenBank/DDBJ databases">
        <title>Multicomponent nature underlies the extraordinary mechanical properties of spider dragline silk.</title>
        <authorList>
            <person name="Kono N."/>
            <person name="Nakamura H."/>
            <person name="Mori M."/>
            <person name="Yoshida Y."/>
            <person name="Ohtoshi R."/>
            <person name="Malay A.D."/>
            <person name="Moran D.A.P."/>
            <person name="Tomita M."/>
            <person name="Numata K."/>
            <person name="Arakawa K."/>
        </authorList>
    </citation>
    <scope>NUCLEOTIDE SEQUENCE</scope>
</reference>
<protein>
    <submittedName>
        <fullName evidence="2">Uncharacterized protein</fullName>
    </submittedName>
</protein>
<dbReference type="Proteomes" id="UP000886998">
    <property type="component" value="Unassembled WGS sequence"/>
</dbReference>
<proteinExistence type="predicted"/>
<gene>
    <name evidence="2" type="ORF">TNIN_105831</name>
</gene>